<gene>
    <name evidence="1" type="ORF">CEN46_09320</name>
</gene>
<accession>A0A2N6LI32</accession>
<organism evidence="1 2">
    <name type="scientific">Fischerella thermalis CCMEE 5318</name>
    <dbReference type="NCBI Taxonomy" id="2019666"/>
    <lineage>
        <taxon>Bacteria</taxon>
        <taxon>Bacillati</taxon>
        <taxon>Cyanobacteriota</taxon>
        <taxon>Cyanophyceae</taxon>
        <taxon>Nostocales</taxon>
        <taxon>Hapalosiphonaceae</taxon>
        <taxon>Fischerella</taxon>
    </lineage>
</organism>
<proteinExistence type="predicted"/>
<sequence length="66" mass="7476">MMSQKPGQEDSTEINTPAEIIAKSALQEYRVINAILKARNQAILDIYRKSKQKSIKASQQIDRGEE</sequence>
<evidence type="ECO:0000313" key="2">
    <source>
        <dbReference type="Proteomes" id="UP000235081"/>
    </source>
</evidence>
<name>A0A2N6LI32_9CYAN</name>
<dbReference type="Proteomes" id="UP000235081">
    <property type="component" value="Unassembled WGS sequence"/>
</dbReference>
<comment type="caution">
    <text evidence="1">The sequence shown here is derived from an EMBL/GenBank/DDBJ whole genome shotgun (WGS) entry which is preliminary data.</text>
</comment>
<evidence type="ECO:0000313" key="1">
    <source>
        <dbReference type="EMBL" id="PMB23852.1"/>
    </source>
</evidence>
<dbReference type="EMBL" id="NMQE01000256">
    <property type="protein sequence ID" value="PMB23852.1"/>
    <property type="molecule type" value="Genomic_DNA"/>
</dbReference>
<dbReference type="RefSeq" id="WP_102181327.1">
    <property type="nucleotide sequence ID" value="NZ_NMQE01000256.1"/>
</dbReference>
<protein>
    <submittedName>
        <fullName evidence="1">Uncharacterized protein</fullName>
    </submittedName>
</protein>
<dbReference type="AlphaFoldDB" id="A0A2N6LI32"/>
<reference evidence="1 2" key="1">
    <citation type="submission" date="2017-07" db="EMBL/GenBank/DDBJ databases">
        <title>Genomes of Fischerella (Mastigocladus) sp. strains.</title>
        <authorList>
            <person name="Miller S.R."/>
        </authorList>
    </citation>
    <scope>NUCLEOTIDE SEQUENCE [LARGE SCALE GENOMIC DNA]</scope>
    <source>
        <strain evidence="1 2">CCMEE 5318</strain>
    </source>
</reference>